<keyword evidence="2" id="KW-0106">Calcium</keyword>
<dbReference type="InterPro" id="IPR011992">
    <property type="entry name" value="EF-hand-dom_pair"/>
</dbReference>
<dbReference type="PROSITE" id="PS00018">
    <property type="entry name" value="EF_HAND_1"/>
    <property type="match status" value="3"/>
</dbReference>
<dbReference type="PROSITE" id="PS50222">
    <property type="entry name" value="EF_HAND_2"/>
    <property type="match status" value="3"/>
</dbReference>
<dbReference type="GO" id="GO:0016460">
    <property type="term" value="C:myosin II complex"/>
    <property type="evidence" value="ECO:0007669"/>
    <property type="project" value="TreeGrafter"/>
</dbReference>
<keyword evidence="1" id="KW-0677">Repeat</keyword>
<name>A0A9P6HLB4_9AGAM</name>
<keyword evidence="5" id="KW-1185">Reference proteome</keyword>
<dbReference type="InterPro" id="IPR050230">
    <property type="entry name" value="CALM/Myosin/TropC-like"/>
</dbReference>
<dbReference type="GO" id="GO:0005509">
    <property type="term" value="F:calcium ion binding"/>
    <property type="evidence" value="ECO:0007669"/>
    <property type="project" value="InterPro"/>
</dbReference>
<comment type="caution">
    <text evidence="4">The sequence shown here is derived from an EMBL/GenBank/DDBJ whole genome shotgun (WGS) entry which is preliminary data.</text>
</comment>
<dbReference type="SUPFAM" id="SSF47473">
    <property type="entry name" value="EF-hand"/>
    <property type="match status" value="1"/>
</dbReference>
<dbReference type="Gene3D" id="1.10.238.10">
    <property type="entry name" value="EF-hand"/>
    <property type="match status" value="2"/>
</dbReference>
<feature type="domain" description="EF-hand" evidence="3">
    <location>
        <begin position="110"/>
        <end position="145"/>
    </location>
</feature>
<dbReference type="InterPro" id="IPR002048">
    <property type="entry name" value="EF_hand_dom"/>
</dbReference>
<evidence type="ECO:0000259" key="3">
    <source>
        <dbReference type="PROSITE" id="PS50222"/>
    </source>
</evidence>
<dbReference type="PANTHER" id="PTHR23048">
    <property type="entry name" value="MYOSIN LIGHT CHAIN 1, 3"/>
    <property type="match status" value="1"/>
</dbReference>
<evidence type="ECO:0000313" key="4">
    <source>
        <dbReference type="EMBL" id="KAF9789866.1"/>
    </source>
</evidence>
<protein>
    <submittedName>
        <fullName evidence="4">Anthrax edema factor in complex with calmodulin and pyrophosphate</fullName>
    </submittedName>
</protein>
<accession>A0A9P6HLB4</accession>
<dbReference type="PANTHER" id="PTHR23048:SF0">
    <property type="entry name" value="CALMODULIN LIKE 3"/>
    <property type="match status" value="1"/>
</dbReference>
<reference evidence="4" key="1">
    <citation type="journal article" date="2020" name="Nat. Commun.">
        <title>Large-scale genome sequencing of mycorrhizal fungi provides insights into the early evolution of symbiotic traits.</title>
        <authorList>
            <person name="Miyauchi S."/>
            <person name="Kiss E."/>
            <person name="Kuo A."/>
            <person name="Drula E."/>
            <person name="Kohler A."/>
            <person name="Sanchez-Garcia M."/>
            <person name="Morin E."/>
            <person name="Andreopoulos B."/>
            <person name="Barry K.W."/>
            <person name="Bonito G."/>
            <person name="Buee M."/>
            <person name="Carver A."/>
            <person name="Chen C."/>
            <person name="Cichocki N."/>
            <person name="Clum A."/>
            <person name="Culley D."/>
            <person name="Crous P.W."/>
            <person name="Fauchery L."/>
            <person name="Girlanda M."/>
            <person name="Hayes R.D."/>
            <person name="Keri Z."/>
            <person name="LaButti K."/>
            <person name="Lipzen A."/>
            <person name="Lombard V."/>
            <person name="Magnuson J."/>
            <person name="Maillard F."/>
            <person name="Murat C."/>
            <person name="Nolan M."/>
            <person name="Ohm R.A."/>
            <person name="Pangilinan J."/>
            <person name="Pereira M.F."/>
            <person name="Perotto S."/>
            <person name="Peter M."/>
            <person name="Pfister S."/>
            <person name="Riley R."/>
            <person name="Sitrit Y."/>
            <person name="Stielow J.B."/>
            <person name="Szollosi G."/>
            <person name="Zifcakova L."/>
            <person name="Stursova M."/>
            <person name="Spatafora J.W."/>
            <person name="Tedersoo L."/>
            <person name="Vaario L.M."/>
            <person name="Yamada A."/>
            <person name="Yan M."/>
            <person name="Wang P."/>
            <person name="Xu J."/>
            <person name="Bruns T."/>
            <person name="Baldrian P."/>
            <person name="Vilgalys R."/>
            <person name="Dunand C."/>
            <person name="Henrissat B."/>
            <person name="Grigoriev I.V."/>
            <person name="Hibbett D."/>
            <person name="Nagy L.G."/>
            <person name="Martin F.M."/>
        </authorList>
    </citation>
    <scope>NUCLEOTIDE SEQUENCE</scope>
    <source>
        <strain evidence="4">UH-Tt-Lm1</strain>
    </source>
</reference>
<gene>
    <name evidence="4" type="ORF">BJ322DRAFT_1098629</name>
</gene>
<evidence type="ECO:0000256" key="1">
    <source>
        <dbReference type="ARBA" id="ARBA00022737"/>
    </source>
</evidence>
<dbReference type="AlphaFoldDB" id="A0A9P6HLB4"/>
<evidence type="ECO:0000256" key="2">
    <source>
        <dbReference type="ARBA" id="ARBA00022837"/>
    </source>
</evidence>
<sequence>MATRYKLGKSKYAFSLFDQDGDGVINARELGTGHDPTENELQEMIAEVDADGNGVIDFPEFLTAMARKFYPTDVSEEEIKEAFEVFDKDGNGYISAAELKHAMSNLGENLTDVEVYDMVREADLDGDGQIDYEEFARFSTTRMYQYHVCAA</sequence>
<dbReference type="Proteomes" id="UP000736335">
    <property type="component" value="Unassembled WGS sequence"/>
</dbReference>
<organism evidence="4 5">
    <name type="scientific">Thelephora terrestris</name>
    <dbReference type="NCBI Taxonomy" id="56493"/>
    <lineage>
        <taxon>Eukaryota</taxon>
        <taxon>Fungi</taxon>
        <taxon>Dikarya</taxon>
        <taxon>Basidiomycota</taxon>
        <taxon>Agaricomycotina</taxon>
        <taxon>Agaricomycetes</taxon>
        <taxon>Thelephorales</taxon>
        <taxon>Thelephoraceae</taxon>
        <taxon>Thelephora</taxon>
    </lineage>
</organism>
<dbReference type="InterPro" id="IPR018247">
    <property type="entry name" value="EF_Hand_1_Ca_BS"/>
</dbReference>
<dbReference type="SMART" id="SM00054">
    <property type="entry name" value="EFh"/>
    <property type="match status" value="4"/>
</dbReference>
<dbReference type="Pfam" id="PF13499">
    <property type="entry name" value="EF-hand_7"/>
    <property type="match status" value="2"/>
</dbReference>
<dbReference type="OrthoDB" id="26525at2759"/>
<evidence type="ECO:0000313" key="5">
    <source>
        <dbReference type="Proteomes" id="UP000736335"/>
    </source>
</evidence>
<dbReference type="FunFam" id="1.10.238.10:FF:000003">
    <property type="entry name" value="Calmodulin A"/>
    <property type="match status" value="1"/>
</dbReference>
<feature type="domain" description="EF-hand" evidence="3">
    <location>
        <begin position="36"/>
        <end position="71"/>
    </location>
</feature>
<reference evidence="4" key="2">
    <citation type="submission" date="2020-11" db="EMBL/GenBank/DDBJ databases">
        <authorList>
            <consortium name="DOE Joint Genome Institute"/>
            <person name="Kuo A."/>
            <person name="Miyauchi S."/>
            <person name="Kiss E."/>
            <person name="Drula E."/>
            <person name="Kohler A."/>
            <person name="Sanchez-Garcia M."/>
            <person name="Andreopoulos B."/>
            <person name="Barry K.W."/>
            <person name="Bonito G."/>
            <person name="Buee M."/>
            <person name="Carver A."/>
            <person name="Chen C."/>
            <person name="Cichocki N."/>
            <person name="Clum A."/>
            <person name="Culley D."/>
            <person name="Crous P.W."/>
            <person name="Fauchery L."/>
            <person name="Girlanda M."/>
            <person name="Hayes R."/>
            <person name="Keri Z."/>
            <person name="Labutti K."/>
            <person name="Lipzen A."/>
            <person name="Lombard V."/>
            <person name="Magnuson J."/>
            <person name="Maillard F."/>
            <person name="Morin E."/>
            <person name="Murat C."/>
            <person name="Nolan M."/>
            <person name="Ohm R."/>
            <person name="Pangilinan J."/>
            <person name="Pereira M."/>
            <person name="Perotto S."/>
            <person name="Peter M."/>
            <person name="Riley R."/>
            <person name="Sitrit Y."/>
            <person name="Stielow B."/>
            <person name="Szollosi G."/>
            <person name="Zifcakova L."/>
            <person name="Stursova M."/>
            <person name="Spatafora J.W."/>
            <person name="Tedersoo L."/>
            <person name="Vaario L.-M."/>
            <person name="Yamada A."/>
            <person name="Yan M."/>
            <person name="Wang P."/>
            <person name="Xu J."/>
            <person name="Bruns T."/>
            <person name="Baldrian P."/>
            <person name="Vilgalys R."/>
            <person name="Henrissat B."/>
            <person name="Grigoriev I.V."/>
            <person name="Hibbett D."/>
            <person name="Nagy L.G."/>
            <person name="Martin F.M."/>
        </authorList>
    </citation>
    <scope>NUCLEOTIDE SEQUENCE</scope>
    <source>
        <strain evidence="4">UH-Tt-Lm1</strain>
    </source>
</reference>
<dbReference type="EMBL" id="WIUZ02000003">
    <property type="protein sequence ID" value="KAF9789866.1"/>
    <property type="molecule type" value="Genomic_DNA"/>
</dbReference>
<feature type="domain" description="EF-hand" evidence="3">
    <location>
        <begin position="74"/>
        <end position="109"/>
    </location>
</feature>
<proteinExistence type="predicted"/>
<dbReference type="CDD" id="cd00051">
    <property type="entry name" value="EFh"/>
    <property type="match status" value="2"/>
</dbReference>